<proteinExistence type="predicted"/>
<dbReference type="Proteomes" id="UP000691718">
    <property type="component" value="Unassembled WGS sequence"/>
</dbReference>
<evidence type="ECO:0000313" key="1">
    <source>
        <dbReference type="EMBL" id="CAG4976835.1"/>
    </source>
</evidence>
<name>A0A8S3WQX0_PARAO</name>
<keyword evidence="2" id="KW-1185">Reference proteome</keyword>
<gene>
    <name evidence="1" type="ORF">PAPOLLO_LOCUS9311</name>
</gene>
<organism evidence="1 2">
    <name type="scientific">Parnassius apollo</name>
    <name type="common">Apollo butterfly</name>
    <name type="synonym">Papilio apollo</name>
    <dbReference type="NCBI Taxonomy" id="110799"/>
    <lineage>
        <taxon>Eukaryota</taxon>
        <taxon>Metazoa</taxon>
        <taxon>Ecdysozoa</taxon>
        <taxon>Arthropoda</taxon>
        <taxon>Hexapoda</taxon>
        <taxon>Insecta</taxon>
        <taxon>Pterygota</taxon>
        <taxon>Neoptera</taxon>
        <taxon>Endopterygota</taxon>
        <taxon>Lepidoptera</taxon>
        <taxon>Glossata</taxon>
        <taxon>Ditrysia</taxon>
        <taxon>Papilionoidea</taxon>
        <taxon>Papilionidae</taxon>
        <taxon>Parnassiinae</taxon>
        <taxon>Parnassini</taxon>
        <taxon>Parnassius</taxon>
        <taxon>Parnassius</taxon>
    </lineage>
</organism>
<dbReference type="OrthoDB" id="6910278at2759"/>
<dbReference type="EMBL" id="CAJQZP010000692">
    <property type="protein sequence ID" value="CAG4976835.1"/>
    <property type="molecule type" value="Genomic_DNA"/>
</dbReference>
<evidence type="ECO:0000313" key="2">
    <source>
        <dbReference type="Proteomes" id="UP000691718"/>
    </source>
</evidence>
<sequence length="208" mass="24522">MLAYWFKTKAPSQIKKITIIFPVVGHSFLPPDRIFGNIEREIRPLEVIAEPEVYFDIFKRYGKVIRLGSDFQFYDWKTSVTNVLKLPGSWHFKFNASNRFFLRKDKNNKIGIKGEPNYVSEVVNYGNVCKRGKSYENIKPTLMNIGVPVKTEKLNDVRKLLIKHFGEDWITIENLQYYKFLQEEENESNLIETDSEETLMEDEIDIRV</sequence>
<dbReference type="AlphaFoldDB" id="A0A8S3WQX0"/>
<accession>A0A8S3WQX0</accession>
<comment type="caution">
    <text evidence="1">The sequence shown here is derived from an EMBL/GenBank/DDBJ whole genome shotgun (WGS) entry which is preliminary data.</text>
</comment>
<reference evidence="1" key="1">
    <citation type="submission" date="2021-04" db="EMBL/GenBank/DDBJ databases">
        <authorList>
            <person name="Tunstrom K."/>
        </authorList>
    </citation>
    <scope>NUCLEOTIDE SEQUENCE</scope>
</reference>
<protein>
    <submittedName>
        <fullName evidence="1">(apollo) hypothetical protein</fullName>
    </submittedName>
</protein>